<keyword evidence="9" id="KW-1185">Reference proteome</keyword>
<dbReference type="CDD" id="cd01992">
    <property type="entry name" value="TilS_N"/>
    <property type="match status" value="1"/>
</dbReference>
<dbReference type="Gene3D" id="3.40.50.620">
    <property type="entry name" value="HUPs"/>
    <property type="match status" value="1"/>
</dbReference>
<feature type="domain" description="tRNA(Ile)-lysidine/2-thiocytidine synthase N-terminal" evidence="7">
    <location>
        <begin position="21"/>
        <end position="194"/>
    </location>
</feature>
<comment type="function">
    <text evidence="6">Ligates lysine onto the cytidine present at position 34 of the AUA codon-specific tRNA(Ile) that contains the anticodon CAU, in an ATP-dependent manner. Cytidine is converted to lysidine, thus changing the amino acid specificity of the tRNA from methionine to isoleucine.</text>
</comment>
<dbReference type="Pfam" id="PF01171">
    <property type="entry name" value="ATP_bind_3"/>
    <property type="match status" value="1"/>
</dbReference>
<keyword evidence="1 6" id="KW-0436">Ligase</keyword>
<proteinExistence type="inferred from homology"/>
<accession>A0ABP3Y8A2</accession>
<dbReference type="NCBIfam" id="TIGR02432">
    <property type="entry name" value="lysidine_TilS_N"/>
    <property type="match status" value="1"/>
</dbReference>
<evidence type="ECO:0000256" key="3">
    <source>
        <dbReference type="ARBA" id="ARBA00022741"/>
    </source>
</evidence>
<feature type="binding site" evidence="6">
    <location>
        <begin position="25"/>
        <end position="30"/>
    </location>
    <ligand>
        <name>ATP</name>
        <dbReference type="ChEBI" id="CHEBI:30616"/>
    </ligand>
</feature>
<comment type="caution">
    <text evidence="8">The sequence shown here is derived from an EMBL/GenBank/DDBJ whole genome shotgun (WGS) entry which is preliminary data.</text>
</comment>
<evidence type="ECO:0000256" key="6">
    <source>
        <dbReference type="HAMAP-Rule" id="MF_01161"/>
    </source>
</evidence>
<dbReference type="EC" id="6.3.4.19" evidence="6"/>
<dbReference type="InterPro" id="IPR012094">
    <property type="entry name" value="tRNA_Ile_lys_synt"/>
</dbReference>
<evidence type="ECO:0000313" key="8">
    <source>
        <dbReference type="EMBL" id="GAA0876414.1"/>
    </source>
</evidence>
<dbReference type="PANTHER" id="PTHR43033">
    <property type="entry name" value="TRNA(ILE)-LYSIDINE SYNTHASE-RELATED"/>
    <property type="match status" value="1"/>
</dbReference>
<dbReference type="PANTHER" id="PTHR43033:SF1">
    <property type="entry name" value="TRNA(ILE)-LYSIDINE SYNTHASE-RELATED"/>
    <property type="match status" value="1"/>
</dbReference>
<gene>
    <name evidence="6 8" type="primary">tilS</name>
    <name evidence="8" type="ORF">GCM10009118_28240</name>
</gene>
<evidence type="ECO:0000256" key="2">
    <source>
        <dbReference type="ARBA" id="ARBA00022694"/>
    </source>
</evidence>
<organism evidence="8 9">
    <name type="scientific">Wandonia haliotis</name>
    <dbReference type="NCBI Taxonomy" id="574963"/>
    <lineage>
        <taxon>Bacteria</taxon>
        <taxon>Pseudomonadati</taxon>
        <taxon>Bacteroidota</taxon>
        <taxon>Flavobacteriia</taxon>
        <taxon>Flavobacteriales</taxon>
        <taxon>Crocinitomicaceae</taxon>
        <taxon>Wandonia</taxon>
    </lineage>
</organism>
<dbReference type="InterPro" id="IPR011063">
    <property type="entry name" value="TilS/TtcA_N"/>
</dbReference>
<evidence type="ECO:0000259" key="7">
    <source>
        <dbReference type="Pfam" id="PF01171"/>
    </source>
</evidence>
<evidence type="ECO:0000256" key="4">
    <source>
        <dbReference type="ARBA" id="ARBA00022840"/>
    </source>
</evidence>
<keyword evidence="4 6" id="KW-0067">ATP-binding</keyword>
<sequence length="434" mass="49611">MNRWSEIANELDSLRNYDTLFLACSGGVDSMVLLHLLSQSGFPVTVLHCNFNLRGKDSDDDEKFITDHCRTSGISFACKSFDTKRLAGGEKSIQAIARELRYEWFDQLILENPNSIVCTAHHLDDNREEVLLKLMSSGKLSDLGGIMKQRPGYYRPLLSVSKQDIIRYATENTLSWREDASNKENKYTRNKVRNLLLPLMQEIDPRSLSSLDRLSQDVQRMLSESDRQWNHFPGERSEFFFADKDIRSLLFLQRERLLVQWMQSTVLATALEQLISSGAAGAIVEHGDFYIQRQKNGFWFGKHSLDTVQLKFSDLGIPDNTPAISVTLTEMVSTSSEELFIPQDLLKEFGVRNPLSGETIPFRGKNERPLKKILNDLKLSFTARKKALVLTRNNQPVLFLHPDEISTWNQKKSMESASKIVVTIFSSFFAEVKK</sequence>
<evidence type="ECO:0000256" key="1">
    <source>
        <dbReference type="ARBA" id="ARBA00022598"/>
    </source>
</evidence>
<dbReference type="EMBL" id="BAAAFH010000022">
    <property type="protein sequence ID" value="GAA0876414.1"/>
    <property type="molecule type" value="Genomic_DNA"/>
</dbReference>
<dbReference type="InterPro" id="IPR014729">
    <property type="entry name" value="Rossmann-like_a/b/a_fold"/>
</dbReference>
<dbReference type="SUPFAM" id="SSF52402">
    <property type="entry name" value="Adenine nucleotide alpha hydrolases-like"/>
    <property type="match status" value="1"/>
</dbReference>
<comment type="domain">
    <text evidence="6">The N-terminal region contains the highly conserved SGGXDS motif, predicted to be a P-loop motif involved in ATP binding.</text>
</comment>
<comment type="subcellular location">
    <subcellularLocation>
        <location evidence="6">Cytoplasm</location>
    </subcellularLocation>
</comment>
<keyword evidence="3 6" id="KW-0547">Nucleotide-binding</keyword>
<reference evidence="9" key="1">
    <citation type="journal article" date="2019" name="Int. J. Syst. Evol. Microbiol.">
        <title>The Global Catalogue of Microorganisms (GCM) 10K type strain sequencing project: providing services to taxonomists for standard genome sequencing and annotation.</title>
        <authorList>
            <consortium name="The Broad Institute Genomics Platform"/>
            <consortium name="The Broad Institute Genome Sequencing Center for Infectious Disease"/>
            <person name="Wu L."/>
            <person name="Ma J."/>
        </authorList>
    </citation>
    <scope>NUCLEOTIDE SEQUENCE [LARGE SCALE GENOMIC DNA]</scope>
    <source>
        <strain evidence="9">JCM 16083</strain>
    </source>
</reference>
<keyword evidence="6" id="KW-0963">Cytoplasm</keyword>
<dbReference type="HAMAP" id="MF_01161">
    <property type="entry name" value="tRNA_Ile_lys_synt"/>
    <property type="match status" value="1"/>
</dbReference>
<dbReference type="RefSeq" id="WP_343789192.1">
    <property type="nucleotide sequence ID" value="NZ_BAAAFH010000022.1"/>
</dbReference>
<name>A0ABP3Y8A2_9FLAO</name>
<protein>
    <recommendedName>
        <fullName evidence="6">tRNA(Ile)-lysidine synthase</fullName>
        <ecNumber evidence="6">6.3.4.19</ecNumber>
    </recommendedName>
    <alternativeName>
        <fullName evidence="6">tRNA(Ile)-2-lysyl-cytidine synthase</fullName>
    </alternativeName>
    <alternativeName>
        <fullName evidence="6">tRNA(Ile)-lysidine synthetase</fullName>
    </alternativeName>
</protein>
<evidence type="ECO:0000313" key="9">
    <source>
        <dbReference type="Proteomes" id="UP001501126"/>
    </source>
</evidence>
<comment type="similarity">
    <text evidence="6">Belongs to the tRNA(Ile)-lysidine synthase family.</text>
</comment>
<evidence type="ECO:0000256" key="5">
    <source>
        <dbReference type="ARBA" id="ARBA00048539"/>
    </source>
</evidence>
<comment type="catalytic activity">
    <reaction evidence="5 6">
        <text>cytidine(34) in tRNA(Ile2) + L-lysine + ATP = lysidine(34) in tRNA(Ile2) + AMP + diphosphate + H(+)</text>
        <dbReference type="Rhea" id="RHEA:43744"/>
        <dbReference type="Rhea" id="RHEA-COMP:10625"/>
        <dbReference type="Rhea" id="RHEA-COMP:10670"/>
        <dbReference type="ChEBI" id="CHEBI:15378"/>
        <dbReference type="ChEBI" id="CHEBI:30616"/>
        <dbReference type="ChEBI" id="CHEBI:32551"/>
        <dbReference type="ChEBI" id="CHEBI:33019"/>
        <dbReference type="ChEBI" id="CHEBI:82748"/>
        <dbReference type="ChEBI" id="CHEBI:83665"/>
        <dbReference type="ChEBI" id="CHEBI:456215"/>
        <dbReference type="EC" id="6.3.4.19"/>
    </reaction>
</comment>
<dbReference type="Proteomes" id="UP001501126">
    <property type="component" value="Unassembled WGS sequence"/>
</dbReference>
<dbReference type="InterPro" id="IPR012795">
    <property type="entry name" value="tRNA_Ile_lys_synt_N"/>
</dbReference>
<keyword evidence="2 6" id="KW-0819">tRNA processing</keyword>